<name>A0A1X9QDV5_MUSDO</name>
<dbReference type="PANTHER" id="PTHR44229">
    <property type="entry name" value="15-HYDROXYPROSTAGLANDIN DEHYDROGENASE [NAD(+)]"/>
    <property type="match status" value="1"/>
</dbReference>
<evidence type="ECO:0000256" key="1">
    <source>
        <dbReference type="ARBA" id="ARBA00006484"/>
    </source>
</evidence>
<dbReference type="CDD" id="cd05323">
    <property type="entry name" value="ADH_SDR_c_like"/>
    <property type="match status" value="1"/>
</dbReference>
<evidence type="ECO:0000313" key="4">
    <source>
        <dbReference type="EMBL" id="ARQ20760.1"/>
    </source>
</evidence>
<dbReference type="PRINTS" id="PR01167">
    <property type="entry name" value="INSADHFAMILY"/>
</dbReference>
<dbReference type="VEuPathDB" id="VectorBase:MDOMA2_018862"/>
<dbReference type="GO" id="GO:0005737">
    <property type="term" value="C:cytoplasm"/>
    <property type="evidence" value="ECO:0007669"/>
    <property type="project" value="TreeGrafter"/>
</dbReference>
<dbReference type="PROSITE" id="PS00061">
    <property type="entry name" value="ADH_SHORT"/>
    <property type="match status" value="1"/>
</dbReference>
<keyword evidence="2" id="KW-0560">Oxidoreductase</keyword>
<reference evidence="4" key="1">
    <citation type="submission" date="2016-04" db="EMBL/GenBank/DDBJ databases">
        <title>A novel alcohol dehydrogenase from Musca domestica larva and its enzyme activity.</title>
        <authorList>
            <person name="Pei Z."/>
            <person name="Sun X."/>
            <person name="Zhang H."/>
            <person name="Tang Y."/>
            <person name="Liu L."/>
            <person name="Wang K."/>
            <person name="Kong L."/>
            <person name="Gao Y."/>
            <person name="Ma H."/>
        </authorList>
    </citation>
    <scope>NUCLEOTIDE SEQUENCE</scope>
</reference>
<evidence type="ECO:0000256" key="2">
    <source>
        <dbReference type="ARBA" id="ARBA00023002"/>
    </source>
</evidence>
<dbReference type="Gene3D" id="3.40.50.720">
    <property type="entry name" value="NAD(P)-binding Rossmann-like Domain"/>
    <property type="match status" value="1"/>
</dbReference>
<dbReference type="EMBL" id="KX098476">
    <property type="protein sequence ID" value="ARQ20760.1"/>
    <property type="molecule type" value="mRNA"/>
</dbReference>
<comment type="similarity">
    <text evidence="1 3">Belongs to the short-chain dehydrogenases/reductases (SDR) family.</text>
</comment>
<dbReference type="InterPro" id="IPR020904">
    <property type="entry name" value="Sc_DH/Rdtase_CS"/>
</dbReference>
<dbReference type="Pfam" id="PF00106">
    <property type="entry name" value="adh_short"/>
    <property type="match status" value="1"/>
</dbReference>
<organism evidence="4">
    <name type="scientific">Musca domestica</name>
    <name type="common">House fly</name>
    <dbReference type="NCBI Taxonomy" id="7370"/>
    <lineage>
        <taxon>Eukaryota</taxon>
        <taxon>Metazoa</taxon>
        <taxon>Ecdysozoa</taxon>
        <taxon>Arthropoda</taxon>
        <taxon>Hexapoda</taxon>
        <taxon>Insecta</taxon>
        <taxon>Pterygota</taxon>
        <taxon>Neoptera</taxon>
        <taxon>Endopterygota</taxon>
        <taxon>Diptera</taxon>
        <taxon>Brachycera</taxon>
        <taxon>Muscomorpha</taxon>
        <taxon>Muscoidea</taxon>
        <taxon>Muscidae</taxon>
        <taxon>Musca</taxon>
    </lineage>
</organism>
<dbReference type="PRINTS" id="PR00080">
    <property type="entry name" value="SDRFAMILY"/>
</dbReference>
<accession>A0A1X9QDV5</accession>
<proteinExistence type="evidence at transcript level"/>
<dbReference type="InterPro" id="IPR036291">
    <property type="entry name" value="NAD(P)-bd_dom_sf"/>
</dbReference>
<dbReference type="GO" id="GO:0004022">
    <property type="term" value="F:alcohol dehydrogenase (NAD+) activity"/>
    <property type="evidence" value="ECO:0007669"/>
    <property type="project" value="InterPro"/>
</dbReference>
<dbReference type="PRINTS" id="PR01169">
    <property type="entry name" value="CERATITISADH"/>
</dbReference>
<dbReference type="AlphaFoldDB" id="A0A1X9QDV5"/>
<sequence>MGSFNSRFQMFDWSGKSVVYVGAFSGIGFQVCQMLMKKPLKHLVVCSRMENVEMLKKLKVLNTGIHVSFAQMNIVDHASIERAVKNIVSIAGHVDVLINGVGALADKDVETTIAVNLTGLINTTLMLMPWMDKTQYGKGGMVVNIASVYGLEPGPAFSVYSAAKHGVVGFTRSMADGHLFSKTGVAFMCICPGLTSTELMMNKRDMDWMKWIPHTDEIWNTVIDAKMQTPEDCAVNMVTIMEQWKNGGMYICSMGGVKEIVPPVHWQM</sequence>
<dbReference type="VEuPathDB" id="VectorBase:MDOA006674"/>
<dbReference type="InterPro" id="IPR002426">
    <property type="entry name" value="ADH_Ceratitis-type"/>
</dbReference>
<protein>
    <submittedName>
        <fullName evidence="4">Larval alcohol dehydrogenase</fullName>
    </submittedName>
</protein>
<evidence type="ECO:0000256" key="3">
    <source>
        <dbReference type="RuleBase" id="RU000363"/>
    </source>
</evidence>
<dbReference type="SUPFAM" id="SSF51735">
    <property type="entry name" value="NAD(P)-binding Rossmann-fold domains"/>
    <property type="match status" value="1"/>
</dbReference>
<dbReference type="InterPro" id="IPR002347">
    <property type="entry name" value="SDR_fam"/>
</dbReference>
<dbReference type="PANTHER" id="PTHR44229:SF8">
    <property type="entry name" value="ALCOHOL DEHYDROGENASE-RELATED"/>
    <property type="match status" value="1"/>
</dbReference>